<dbReference type="PROSITE" id="PS00674">
    <property type="entry name" value="AAA"/>
    <property type="match status" value="1"/>
</dbReference>
<evidence type="ECO:0000256" key="4">
    <source>
        <dbReference type="RuleBase" id="RU003651"/>
    </source>
</evidence>
<dbReference type="SMART" id="SM00382">
    <property type="entry name" value="AAA"/>
    <property type="match status" value="1"/>
</dbReference>
<keyword evidence="1 4" id="KW-0547">Nucleotide-binding</keyword>
<evidence type="ECO:0000256" key="1">
    <source>
        <dbReference type="ARBA" id="ARBA00022741"/>
    </source>
</evidence>
<protein>
    <recommendedName>
        <fullName evidence="5">AAA+ ATPase domain-containing protein</fullName>
    </recommendedName>
</protein>
<proteinExistence type="inferred from homology"/>
<dbReference type="InterPro" id="IPR003960">
    <property type="entry name" value="ATPase_AAA_CS"/>
</dbReference>
<dbReference type="InterPro" id="IPR003593">
    <property type="entry name" value="AAA+_ATPase"/>
</dbReference>
<dbReference type="PANTHER" id="PTHR23077">
    <property type="entry name" value="AAA-FAMILY ATPASE"/>
    <property type="match status" value="1"/>
</dbReference>
<dbReference type="InterPro" id="IPR003959">
    <property type="entry name" value="ATPase_AAA_core"/>
</dbReference>
<reference evidence="6" key="1">
    <citation type="submission" date="2022-02" db="EMBL/GenBank/DDBJ databases">
        <authorList>
            <person name="Giguere J D."/>
        </authorList>
    </citation>
    <scope>NUCLEOTIDE SEQUENCE</scope>
    <source>
        <strain evidence="6">CCAP 1055/1</strain>
    </source>
</reference>
<sequence>DVAGLFRAKEELVSTVVRPSIYTLIYQRAKVQLPRGLLLFGPPGCGKSLIVPALAKRCRFSLVLCRGPELLDKYIGASEAKVRDLFDRAATAAPSILFLDELDSLAPPRGSDHTGVTDRVVNQLLTFLDGVEENSSKGPLYVIAATSRPDKIDPALLRPGRLEKHVYVGLAE</sequence>
<dbReference type="InterPro" id="IPR027417">
    <property type="entry name" value="P-loop_NTPase"/>
</dbReference>
<evidence type="ECO:0000256" key="3">
    <source>
        <dbReference type="ARBA" id="ARBA00023054"/>
    </source>
</evidence>
<dbReference type="GO" id="GO:0005524">
    <property type="term" value="F:ATP binding"/>
    <property type="evidence" value="ECO:0007669"/>
    <property type="project" value="UniProtKB-KW"/>
</dbReference>
<dbReference type="Pfam" id="PF00004">
    <property type="entry name" value="AAA"/>
    <property type="match status" value="1"/>
</dbReference>
<comment type="similarity">
    <text evidence="4">Belongs to the AAA ATPase family.</text>
</comment>
<evidence type="ECO:0000256" key="2">
    <source>
        <dbReference type="ARBA" id="ARBA00022840"/>
    </source>
</evidence>
<feature type="domain" description="AAA+ ATPase" evidence="5">
    <location>
        <begin position="33"/>
        <end position="172"/>
    </location>
</feature>
<feature type="non-terminal residue" evidence="6">
    <location>
        <position position="172"/>
    </location>
</feature>
<feature type="non-terminal residue" evidence="6">
    <location>
        <position position="1"/>
    </location>
</feature>
<dbReference type="GO" id="GO:0016558">
    <property type="term" value="P:protein import into peroxisome matrix"/>
    <property type="evidence" value="ECO:0007669"/>
    <property type="project" value="TreeGrafter"/>
</dbReference>
<dbReference type="GO" id="GO:0016887">
    <property type="term" value="F:ATP hydrolysis activity"/>
    <property type="evidence" value="ECO:0007669"/>
    <property type="project" value="InterPro"/>
</dbReference>
<accession>A0A8J9T0E0</accession>
<dbReference type="EMBL" id="OU594955">
    <property type="protein sequence ID" value="CAG9281083.1"/>
    <property type="molecule type" value="Genomic_DNA"/>
</dbReference>
<keyword evidence="2 4" id="KW-0067">ATP-binding</keyword>
<dbReference type="SUPFAM" id="SSF52540">
    <property type="entry name" value="P-loop containing nucleoside triphosphate hydrolases"/>
    <property type="match status" value="1"/>
</dbReference>
<dbReference type="GO" id="GO:0005778">
    <property type="term" value="C:peroxisomal membrane"/>
    <property type="evidence" value="ECO:0007669"/>
    <property type="project" value="TreeGrafter"/>
</dbReference>
<dbReference type="FunFam" id="3.40.50.300:FF:001025">
    <property type="entry name" value="ATPase family, AAA domain-containing 2B"/>
    <property type="match status" value="1"/>
</dbReference>
<dbReference type="Gene3D" id="3.40.50.300">
    <property type="entry name" value="P-loop containing nucleotide triphosphate hydrolases"/>
    <property type="match status" value="1"/>
</dbReference>
<organism evidence="6">
    <name type="scientific">Phaeodactylum tricornutum</name>
    <name type="common">Diatom</name>
    <dbReference type="NCBI Taxonomy" id="2850"/>
    <lineage>
        <taxon>Eukaryota</taxon>
        <taxon>Sar</taxon>
        <taxon>Stramenopiles</taxon>
        <taxon>Ochrophyta</taxon>
        <taxon>Bacillariophyta</taxon>
        <taxon>Bacillariophyceae</taxon>
        <taxon>Bacillariophycidae</taxon>
        <taxon>Naviculales</taxon>
        <taxon>Phaeodactylaceae</taxon>
        <taxon>Phaeodactylum</taxon>
    </lineage>
</organism>
<dbReference type="InterPro" id="IPR050168">
    <property type="entry name" value="AAA_ATPase_domain"/>
</dbReference>
<gene>
    <name evidence="6" type="ORF">PTTT1_LOCUS15347</name>
</gene>
<evidence type="ECO:0000259" key="5">
    <source>
        <dbReference type="SMART" id="SM00382"/>
    </source>
</evidence>
<dbReference type="Proteomes" id="UP000836788">
    <property type="component" value="Chromosome 14"/>
</dbReference>
<evidence type="ECO:0000313" key="6">
    <source>
        <dbReference type="EMBL" id="CAG9281083.1"/>
    </source>
</evidence>
<dbReference type="PANTHER" id="PTHR23077:SF12">
    <property type="entry name" value="PEROXISOMAL ATPASE PEX1"/>
    <property type="match status" value="1"/>
</dbReference>
<keyword evidence="3" id="KW-0175">Coiled coil</keyword>
<dbReference type="OMA" id="ARANDNM"/>
<dbReference type="AlphaFoldDB" id="A0A8J9T0E0"/>
<name>A0A8J9T0E0_PHATR</name>
<dbReference type="GO" id="GO:0005829">
    <property type="term" value="C:cytosol"/>
    <property type="evidence" value="ECO:0007669"/>
    <property type="project" value="TreeGrafter"/>
</dbReference>